<evidence type="ECO:0000256" key="2">
    <source>
        <dbReference type="ARBA" id="ARBA00008335"/>
    </source>
</evidence>
<gene>
    <name evidence="10" type="ORF">JTE90_025780</name>
</gene>
<keyword evidence="4 8" id="KW-0812">Transmembrane</keyword>
<dbReference type="AlphaFoldDB" id="A0AAV6V326"/>
<dbReference type="PANTHER" id="PTHR23511:SF42">
    <property type="entry name" value="SYNAPTIC VESICLE GLYCOPROTEIN 2C-LIKE"/>
    <property type="match status" value="1"/>
</dbReference>
<dbReference type="InterPro" id="IPR036259">
    <property type="entry name" value="MFS_trans_sf"/>
</dbReference>
<organism evidence="10 11">
    <name type="scientific">Oedothorax gibbosus</name>
    <dbReference type="NCBI Taxonomy" id="931172"/>
    <lineage>
        <taxon>Eukaryota</taxon>
        <taxon>Metazoa</taxon>
        <taxon>Ecdysozoa</taxon>
        <taxon>Arthropoda</taxon>
        <taxon>Chelicerata</taxon>
        <taxon>Arachnida</taxon>
        <taxon>Araneae</taxon>
        <taxon>Araneomorphae</taxon>
        <taxon>Entelegynae</taxon>
        <taxon>Araneoidea</taxon>
        <taxon>Linyphiidae</taxon>
        <taxon>Erigoninae</taxon>
        <taxon>Oedothorax</taxon>
    </lineage>
</organism>
<comment type="subcellular location">
    <subcellularLocation>
        <location evidence="1">Membrane</location>
        <topology evidence="1">Multi-pass membrane protein</topology>
    </subcellularLocation>
</comment>
<dbReference type="Pfam" id="PF07690">
    <property type="entry name" value="MFS_1"/>
    <property type="match status" value="1"/>
</dbReference>
<evidence type="ECO:0000256" key="6">
    <source>
        <dbReference type="ARBA" id="ARBA00023136"/>
    </source>
</evidence>
<keyword evidence="5 8" id="KW-1133">Transmembrane helix</keyword>
<feature type="transmembrane region" description="Helical" evidence="8">
    <location>
        <begin position="133"/>
        <end position="151"/>
    </location>
</feature>
<dbReference type="Gene3D" id="1.20.1250.20">
    <property type="entry name" value="MFS general substrate transporter like domains"/>
    <property type="match status" value="2"/>
</dbReference>
<evidence type="ECO:0000259" key="9">
    <source>
        <dbReference type="PROSITE" id="PS50850"/>
    </source>
</evidence>
<dbReference type="EMBL" id="JAFNEN010000189">
    <property type="protein sequence ID" value="KAG8190263.1"/>
    <property type="molecule type" value="Genomic_DNA"/>
</dbReference>
<dbReference type="PANTHER" id="PTHR23511">
    <property type="entry name" value="SYNAPTIC VESICLE GLYCOPROTEIN 2"/>
    <property type="match status" value="1"/>
</dbReference>
<evidence type="ECO:0000256" key="3">
    <source>
        <dbReference type="ARBA" id="ARBA00022448"/>
    </source>
</evidence>
<name>A0AAV6V326_9ARAC</name>
<dbReference type="Proteomes" id="UP000827092">
    <property type="component" value="Unassembled WGS sequence"/>
</dbReference>
<feature type="region of interest" description="Disordered" evidence="7">
    <location>
        <begin position="1"/>
        <end position="29"/>
    </location>
</feature>
<evidence type="ECO:0000256" key="8">
    <source>
        <dbReference type="SAM" id="Phobius"/>
    </source>
</evidence>
<dbReference type="SUPFAM" id="SSF141571">
    <property type="entry name" value="Pentapeptide repeat-like"/>
    <property type="match status" value="1"/>
</dbReference>
<dbReference type="InterPro" id="IPR020846">
    <property type="entry name" value="MFS_dom"/>
</dbReference>
<keyword evidence="3" id="KW-0813">Transport</keyword>
<evidence type="ECO:0000256" key="7">
    <source>
        <dbReference type="SAM" id="MobiDB-lite"/>
    </source>
</evidence>
<sequence>MPKKEDSESESLLLDGGGSHAYTEEDGGGGGGVGEMDYVDTDVSVLSQFHEDALQQAGFGLFQYFLFMILGLGLAADSIEVFVIAYILPSAERELCMDSYRKGWLAAVSFLGMMIGGLVWGTLGDRVGRRRTLVSALATNAVFAIATAFMPTYGLFLITRFCSGIGVGGSLPIVFTYYGEFLVKRNRGRHLSWLLIFWGIGGLYTAVIAWLMITEPEEGNQLLGSRLSSWRIFLVVCATPALITVFGLFFLPESPRYLLECGRDVEAMYVYQKVFRINHKQTDEYQLSEMELPSRRSPNSVLSGGCLSDFLEAFDTFWGSFMQILWPPYTKVTLVLLMVWITTAFGFYGMSIWFPEYVRQLREEEFERNATLSANGTLRRRIFSGVLANERFENVRFDGGSFHDIVLDHVEFVDCVFLDVHFENVHASRTFFHQSTFRRVIFDHTDLYDYRFIGCKFYNSYFNHTHEGCGVDFLLDHHLSDVFKENLYTQFAIIPGNIFSSLILDRIGRVKTMASSLFVTSASALVIWFLDTRNSVIAFEAIFNFISISGWNAVDVITTESYPASLRATGYGFLSAMSRISAILGNLTFAAFIHTSKALPVLTTAAVLFVGALCSLKLHETKDTLM</sequence>
<dbReference type="InterPro" id="IPR005828">
    <property type="entry name" value="MFS_sugar_transport-like"/>
</dbReference>
<dbReference type="GO" id="GO:0022857">
    <property type="term" value="F:transmembrane transporter activity"/>
    <property type="evidence" value="ECO:0007669"/>
    <property type="project" value="InterPro"/>
</dbReference>
<dbReference type="GO" id="GO:0016020">
    <property type="term" value="C:membrane"/>
    <property type="evidence" value="ECO:0007669"/>
    <property type="project" value="UniProtKB-SubCell"/>
</dbReference>
<feature type="transmembrane region" description="Helical" evidence="8">
    <location>
        <begin position="64"/>
        <end position="88"/>
    </location>
</feature>
<reference evidence="10 11" key="1">
    <citation type="journal article" date="2022" name="Nat. Ecol. Evol.">
        <title>A masculinizing supergene underlies an exaggerated male reproductive morph in a spider.</title>
        <authorList>
            <person name="Hendrickx F."/>
            <person name="De Corte Z."/>
            <person name="Sonet G."/>
            <person name="Van Belleghem S.M."/>
            <person name="Kostlbacher S."/>
            <person name="Vangestel C."/>
        </authorList>
    </citation>
    <scope>NUCLEOTIDE SEQUENCE [LARGE SCALE GENOMIC DNA]</scope>
    <source>
        <strain evidence="10">W744_W776</strain>
    </source>
</reference>
<feature type="domain" description="Major facilitator superfamily (MFS) profile" evidence="9">
    <location>
        <begin position="66"/>
        <end position="623"/>
    </location>
</feature>
<evidence type="ECO:0000256" key="5">
    <source>
        <dbReference type="ARBA" id="ARBA00022989"/>
    </source>
</evidence>
<feature type="transmembrane region" description="Helical" evidence="8">
    <location>
        <begin position="332"/>
        <end position="354"/>
    </location>
</feature>
<feature type="transmembrane region" description="Helical" evidence="8">
    <location>
        <begin position="157"/>
        <end position="179"/>
    </location>
</feature>
<feature type="transmembrane region" description="Helical" evidence="8">
    <location>
        <begin position="191"/>
        <end position="212"/>
    </location>
</feature>
<dbReference type="Pfam" id="PF23894">
    <property type="entry name" value="LD_SV2"/>
    <property type="match status" value="1"/>
</dbReference>
<accession>A0AAV6V326</accession>
<evidence type="ECO:0000256" key="1">
    <source>
        <dbReference type="ARBA" id="ARBA00004141"/>
    </source>
</evidence>
<evidence type="ECO:0000256" key="4">
    <source>
        <dbReference type="ARBA" id="ARBA00022692"/>
    </source>
</evidence>
<keyword evidence="6 8" id="KW-0472">Membrane</keyword>
<evidence type="ECO:0000313" key="11">
    <source>
        <dbReference type="Proteomes" id="UP000827092"/>
    </source>
</evidence>
<feature type="transmembrane region" description="Helical" evidence="8">
    <location>
        <begin position="103"/>
        <end position="121"/>
    </location>
</feature>
<evidence type="ECO:0000313" key="10">
    <source>
        <dbReference type="EMBL" id="KAG8190263.1"/>
    </source>
</evidence>
<dbReference type="SUPFAM" id="SSF103473">
    <property type="entry name" value="MFS general substrate transporter"/>
    <property type="match status" value="2"/>
</dbReference>
<comment type="similarity">
    <text evidence="2">Belongs to the major facilitator superfamily.</text>
</comment>
<dbReference type="InterPro" id="IPR011701">
    <property type="entry name" value="MFS"/>
</dbReference>
<proteinExistence type="inferred from homology"/>
<dbReference type="PROSITE" id="PS50850">
    <property type="entry name" value="MFS"/>
    <property type="match status" value="1"/>
</dbReference>
<feature type="transmembrane region" description="Helical" evidence="8">
    <location>
        <begin position="232"/>
        <end position="251"/>
    </location>
</feature>
<comment type="caution">
    <text evidence="10">The sequence shown here is derived from an EMBL/GenBank/DDBJ whole genome shotgun (WGS) entry which is preliminary data.</text>
</comment>
<protein>
    <recommendedName>
        <fullName evidence="9">Major facilitator superfamily (MFS) profile domain-containing protein</fullName>
    </recommendedName>
</protein>
<dbReference type="InterPro" id="IPR055415">
    <property type="entry name" value="LD_SV2"/>
</dbReference>
<dbReference type="Gene3D" id="2.160.20.80">
    <property type="entry name" value="E3 ubiquitin-protein ligase SopA"/>
    <property type="match status" value="1"/>
</dbReference>
<keyword evidence="11" id="KW-1185">Reference proteome</keyword>
<dbReference type="Pfam" id="PF00083">
    <property type="entry name" value="Sugar_tr"/>
    <property type="match status" value="1"/>
</dbReference>